<dbReference type="NCBIfam" id="TIGR00322">
    <property type="entry name" value="diphth2_R"/>
    <property type="match status" value="1"/>
</dbReference>
<evidence type="ECO:0000256" key="7">
    <source>
        <dbReference type="ARBA" id="ARBA00022723"/>
    </source>
</evidence>
<dbReference type="InterPro" id="IPR016435">
    <property type="entry name" value="DPH1/DPH2"/>
</dbReference>
<dbReference type="PANTHER" id="PTHR10762:SF1">
    <property type="entry name" value="2-(3-AMINO-3-CARBOXYPROPYL)HISTIDINE SYNTHASE SUBUNIT 1"/>
    <property type="match status" value="1"/>
</dbReference>
<comment type="similarity">
    <text evidence="2 11">Belongs to the DPH1/DPH2 family. DPH1 subfamily.</text>
</comment>
<dbReference type="Gene3D" id="3.40.50.11840">
    <property type="entry name" value="Diphthamide synthesis DPH1/DPH2 domain 1"/>
    <property type="match status" value="1"/>
</dbReference>
<proteinExistence type="inferred from homology"/>
<keyword evidence="9" id="KW-0411">Iron-sulfur</keyword>
<evidence type="ECO:0000256" key="4">
    <source>
        <dbReference type="ARBA" id="ARBA00021915"/>
    </source>
</evidence>
<comment type="pathway">
    <text evidence="1 11">Protein modification; peptidyl-diphthamide biosynthesis.</text>
</comment>
<protein>
    <recommendedName>
        <fullName evidence="4 11">2-(3-amino-3-carboxypropyl)histidine synthase subunit 1</fullName>
        <ecNumber evidence="3 11">2.5.1.108</ecNumber>
    </recommendedName>
</protein>
<dbReference type="OrthoDB" id="1649088at2759"/>
<dbReference type="UniPathway" id="UPA00559"/>
<dbReference type="GO" id="GO:0046872">
    <property type="term" value="F:metal ion binding"/>
    <property type="evidence" value="ECO:0007669"/>
    <property type="project" value="UniProtKB-KW"/>
</dbReference>
<dbReference type="AlphaFoldDB" id="A0A8J6AV05"/>
<dbReference type="Pfam" id="PF01866">
    <property type="entry name" value="Diphthamide_syn"/>
    <property type="match status" value="1"/>
</dbReference>
<dbReference type="InterPro" id="IPR042263">
    <property type="entry name" value="DPH1/DPH2_1"/>
</dbReference>
<dbReference type="Gene3D" id="3.40.50.11860">
    <property type="entry name" value="Diphthamide synthesis DPH1/DPH2 domain 3"/>
    <property type="match status" value="1"/>
</dbReference>
<keyword evidence="13" id="KW-1185">Reference proteome</keyword>
<evidence type="ECO:0000256" key="9">
    <source>
        <dbReference type="ARBA" id="ARBA00023014"/>
    </source>
</evidence>
<evidence type="ECO:0000256" key="10">
    <source>
        <dbReference type="ARBA" id="ARBA00048403"/>
    </source>
</evidence>
<accession>A0A8J6AV05</accession>
<reference evidence="12" key="1">
    <citation type="submission" date="2021-05" db="EMBL/GenBank/DDBJ databases">
        <title>A free-living protist that lacks canonical eukaryotic 1 DNA replication and segregation systems.</title>
        <authorList>
            <person name="Salas-Leiva D.E."/>
            <person name="Tromer E.C."/>
            <person name="Curtis B.A."/>
            <person name="Jerlstrom-Hultqvist J."/>
            <person name="Kolisko M."/>
            <person name="Yi Z."/>
            <person name="Salas-Leiva J.S."/>
            <person name="Gallot-Lavallee L."/>
            <person name="Kops G.J.P.L."/>
            <person name="Archibald J.M."/>
            <person name="Simpson A.G.B."/>
            <person name="Roger A.J."/>
        </authorList>
    </citation>
    <scope>NUCLEOTIDE SEQUENCE</scope>
    <source>
        <strain evidence="12">BICM</strain>
    </source>
</reference>
<comment type="cofactor">
    <cofactor evidence="11">
        <name>[4Fe-4S] cluster</name>
        <dbReference type="ChEBI" id="CHEBI:49883"/>
    </cofactor>
    <text evidence="11">Binds 1 [4Fe-4S] cluster per subunit. The cluster is coordinated with 3 cysteines and an exchangeable S-adenosyl-L-methionine.</text>
</comment>
<evidence type="ECO:0000313" key="12">
    <source>
        <dbReference type="EMBL" id="KAG9393185.1"/>
    </source>
</evidence>
<keyword evidence="11" id="KW-0004">4Fe-4S</keyword>
<dbReference type="GO" id="GO:0017183">
    <property type="term" value="P:protein histidyl modification to diphthamide"/>
    <property type="evidence" value="ECO:0007669"/>
    <property type="project" value="UniProtKB-UniRule"/>
</dbReference>
<evidence type="ECO:0000256" key="2">
    <source>
        <dbReference type="ARBA" id="ARBA00010173"/>
    </source>
</evidence>
<dbReference type="InterPro" id="IPR035435">
    <property type="entry name" value="DPH1/DPH2_euk_archaea"/>
</dbReference>
<keyword evidence="7" id="KW-0479">Metal-binding</keyword>
<dbReference type="GO" id="GO:0051539">
    <property type="term" value="F:4 iron, 4 sulfur cluster binding"/>
    <property type="evidence" value="ECO:0007669"/>
    <property type="project" value="UniProtKB-UniRule"/>
</dbReference>
<keyword evidence="5 11" id="KW-0808">Transferase</keyword>
<dbReference type="Proteomes" id="UP000717585">
    <property type="component" value="Unassembled WGS sequence"/>
</dbReference>
<dbReference type="Gene3D" id="3.40.50.11850">
    <property type="entry name" value="Diphthamide synthesis DPH1/DPH2 domain 2"/>
    <property type="match status" value="1"/>
</dbReference>
<comment type="caution">
    <text evidence="12">The sequence shown here is derived from an EMBL/GenBank/DDBJ whole genome shotgun (WGS) entry which is preliminary data.</text>
</comment>
<comment type="function">
    <text evidence="11">Catalyzes the first step of diphthamide biosynthesis, a post-translational modification of histidine which occurs in elongation factor 2.</text>
</comment>
<dbReference type="PANTHER" id="PTHR10762">
    <property type="entry name" value="DIPHTHAMIDE BIOSYNTHESIS PROTEIN"/>
    <property type="match status" value="1"/>
</dbReference>
<dbReference type="GO" id="GO:0090560">
    <property type="term" value="F:2-(3-amino-3-carboxypropyl)histidine synthase activity"/>
    <property type="evidence" value="ECO:0007669"/>
    <property type="project" value="UniProtKB-UniRule"/>
</dbReference>
<dbReference type="EC" id="2.5.1.108" evidence="3 11"/>
<gene>
    <name evidence="12" type="ORF">J8273_3315</name>
</gene>
<dbReference type="InterPro" id="IPR042264">
    <property type="entry name" value="DPH1/DPH2_2"/>
</dbReference>
<dbReference type="InterPro" id="IPR042265">
    <property type="entry name" value="DPH1/DPH2_3"/>
</dbReference>
<evidence type="ECO:0000256" key="6">
    <source>
        <dbReference type="ARBA" id="ARBA00022691"/>
    </source>
</evidence>
<dbReference type="SFLD" id="SFLDS00032">
    <property type="entry name" value="Radical_SAM_3-amino-3-carboxyp"/>
    <property type="match status" value="1"/>
</dbReference>
<keyword evidence="8" id="KW-0408">Iron</keyword>
<organism evidence="12 13">
    <name type="scientific">Carpediemonas membranifera</name>
    <dbReference type="NCBI Taxonomy" id="201153"/>
    <lineage>
        <taxon>Eukaryota</taxon>
        <taxon>Metamonada</taxon>
        <taxon>Carpediemonas-like organisms</taxon>
        <taxon>Carpediemonas</taxon>
    </lineage>
</organism>
<keyword evidence="6 11" id="KW-0949">S-adenosyl-L-methionine</keyword>
<evidence type="ECO:0000256" key="3">
    <source>
        <dbReference type="ARBA" id="ARBA00012221"/>
    </source>
</evidence>
<sequence>MYNLELERAVAFIEESKLEDGAKVALQLPDGLVAHSGTIIAELSSHFPQLRFIVIANTVYGACCIDDAAAVALNASVLIHFGHSELVPSSMLLLPVLYVRVTIAVDVPAIVQAISAFFPSDKPLALLSTAQYLSALADIHAALPWTTVPRTPGLSAGEMLGCTVPPIPDGNVLVVCDGRFHLEAIGIAYPDATLYRFDPFNHKIYREEFESGGLAPRVEMVERLRGRPLGKVGLLHGTLGRQGSLPLQRKLVNLIHRKGGEAVVVAMSLTDVDRVQGIAQGLDLIVLLSCPRLAIDWGSQFESVGVPVLTNMEFAALVDEGAWAEFSGKGYPLKNYSKKCNFGSAW</sequence>
<evidence type="ECO:0000256" key="8">
    <source>
        <dbReference type="ARBA" id="ARBA00023004"/>
    </source>
</evidence>
<evidence type="ECO:0000256" key="5">
    <source>
        <dbReference type="ARBA" id="ARBA00022679"/>
    </source>
</evidence>
<evidence type="ECO:0000256" key="11">
    <source>
        <dbReference type="PIRNR" id="PIRNR004967"/>
    </source>
</evidence>
<dbReference type="PIRSF" id="PIRSF004967">
    <property type="entry name" value="DPH1"/>
    <property type="match status" value="1"/>
</dbReference>
<evidence type="ECO:0000256" key="1">
    <source>
        <dbReference type="ARBA" id="ARBA00005156"/>
    </source>
</evidence>
<dbReference type="EMBL" id="JAHDYR010000025">
    <property type="protein sequence ID" value="KAG9393185.1"/>
    <property type="molecule type" value="Genomic_DNA"/>
</dbReference>
<evidence type="ECO:0000313" key="13">
    <source>
        <dbReference type="Proteomes" id="UP000717585"/>
    </source>
</evidence>
<name>A0A8J6AV05_9EUKA</name>
<comment type="catalytic activity">
    <reaction evidence="10 11">
        <text>L-histidyl-[translation elongation factor 2] + S-adenosyl-L-methionine = 2-[(3S)-amino-3-carboxypropyl]-L-histidyl-[translation elongation factor 2] + S-methyl-5'-thioadenosine + H(+)</text>
        <dbReference type="Rhea" id="RHEA:36783"/>
        <dbReference type="Rhea" id="RHEA-COMP:9748"/>
        <dbReference type="Rhea" id="RHEA-COMP:9749"/>
        <dbReference type="ChEBI" id="CHEBI:15378"/>
        <dbReference type="ChEBI" id="CHEBI:17509"/>
        <dbReference type="ChEBI" id="CHEBI:29979"/>
        <dbReference type="ChEBI" id="CHEBI:59789"/>
        <dbReference type="ChEBI" id="CHEBI:73995"/>
        <dbReference type="EC" id="2.5.1.108"/>
    </reaction>
</comment>